<evidence type="ECO:0000256" key="3">
    <source>
        <dbReference type="ARBA" id="ARBA00023274"/>
    </source>
</evidence>
<dbReference type="GO" id="GO:0005737">
    <property type="term" value="C:cytoplasm"/>
    <property type="evidence" value="ECO:0007669"/>
    <property type="project" value="UniProtKB-ARBA"/>
</dbReference>
<evidence type="ECO:0000256" key="1">
    <source>
        <dbReference type="ARBA" id="ARBA00008434"/>
    </source>
</evidence>
<dbReference type="InterPro" id="IPR000589">
    <property type="entry name" value="Ribosomal_uS15"/>
</dbReference>
<feature type="region of interest" description="Disordered" evidence="5">
    <location>
        <begin position="146"/>
        <end position="169"/>
    </location>
</feature>
<feature type="compositionally biased region" description="Polar residues" evidence="5">
    <location>
        <begin position="42"/>
        <end position="62"/>
    </location>
</feature>
<feature type="region of interest" description="Disordered" evidence="5">
    <location>
        <begin position="20"/>
        <end position="63"/>
    </location>
</feature>
<evidence type="ECO:0000256" key="2">
    <source>
        <dbReference type="ARBA" id="ARBA00022980"/>
    </source>
</evidence>
<dbReference type="HAMAP" id="MF_01343_B">
    <property type="entry name" value="Ribosomal_uS15_B"/>
    <property type="match status" value="1"/>
</dbReference>
<keyword evidence="7" id="KW-1185">Reference proteome</keyword>
<comment type="caution">
    <text evidence="6">The sequence shown here is derived from an EMBL/GenBank/DDBJ whole genome shotgun (WGS) entry which is preliminary data.</text>
</comment>
<dbReference type="GO" id="GO:0003735">
    <property type="term" value="F:structural constituent of ribosome"/>
    <property type="evidence" value="ECO:0007669"/>
    <property type="project" value="InterPro"/>
</dbReference>
<proteinExistence type="inferred from homology"/>
<reference evidence="6 7" key="1">
    <citation type="submission" date="2020-10" db="EMBL/GenBank/DDBJ databases">
        <title>The Coptis chinensis genome and diversification of protoberbering-type alkaloids.</title>
        <authorList>
            <person name="Wang B."/>
            <person name="Shu S."/>
            <person name="Song C."/>
            <person name="Liu Y."/>
        </authorList>
    </citation>
    <scope>NUCLEOTIDE SEQUENCE [LARGE SCALE GENOMIC DNA]</scope>
    <source>
        <strain evidence="6">HL-2020</strain>
        <tissue evidence="6">Leaf</tissue>
    </source>
</reference>
<accession>A0A835ID69</accession>
<dbReference type="Gene3D" id="1.10.287.10">
    <property type="entry name" value="S15/NS1, RNA-binding"/>
    <property type="match status" value="1"/>
</dbReference>
<dbReference type="EMBL" id="JADFTS010000003">
    <property type="protein sequence ID" value="KAF9614418.1"/>
    <property type="molecule type" value="Genomic_DNA"/>
</dbReference>
<dbReference type="SMART" id="SM01387">
    <property type="entry name" value="Ribosomal_S15"/>
    <property type="match status" value="1"/>
</dbReference>
<dbReference type="Proteomes" id="UP000631114">
    <property type="component" value="Unassembled WGS sequence"/>
</dbReference>
<protein>
    <recommendedName>
        <fullName evidence="4">Small ribosomal subunit protein uS15c</fullName>
    </recommendedName>
</protein>
<name>A0A835ID69_9MAGN</name>
<evidence type="ECO:0000256" key="4">
    <source>
        <dbReference type="ARBA" id="ARBA00035250"/>
    </source>
</evidence>
<dbReference type="NCBIfam" id="TIGR00952">
    <property type="entry name" value="S15_bact"/>
    <property type="match status" value="1"/>
</dbReference>
<dbReference type="OrthoDB" id="441444at2759"/>
<organism evidence="6 7">
    <name type="scientific">Coptis chinensis</name>
    <dbReference type="NCBI Taxonomy" id="261450"/>
    <lineage>
        <taxon>Eukaryota</taxon>
        <taxon>Viridiplantae</taxon>
        <taxon>Streptophyta</taxon>
        <taxon>Embryophyta</taxon>
        <taxon>Tracheophyta</taxon>
        <taxon>Spermatophyta</taxon>
        <taxon>Magnoliopsida</taxon>
        <taxon>Ranunculales</taxon>
        <taxon>Ranunculaceae</taxon>
        <taxon>Coptidoideae</taxon>
        <taxon>Coptis</taxon>
    </lineage>
</organism>
<dbReference type="CDD" id="cd00353">
    <property type="entry name" value="Ribosomal_S15p_S13e"/>
    <property type="match status" value="1"/>
</dbReference>
<comment type="similarity">
    <text evidence="1">Belongs to the universal ribosomal protein uS15 family.</text>
</comment>
<dbReference type="InterPro" id="IPR009068">
    <property type="entry name" value="uS15_NS1_RNA-bd_sf"/>
</dbReference>
<keyword evidence="2" id="KW-0689">Ribosomal protein</keyword>
<evidence type="ECO:0000313" key="7">
    <source>
        <dbReference type="Proteomes" id="UP000631114"/>
    </source>
</evidence>
<dbReference type="GO" id="GO:0006412">
    <property type="term" value="P:translation"/>
    <property type="evidence" value="ECO:0007669"/>
    <property type="project" value="InterPro"/>
</dbReference>
<sequence>MLTLQKLTKPKKIPIVTHLFSSSSSNDENNLTPPSPPPLSSYFNNTKSSLQNRKPPISTETNSMERIRQNLSQFQSKTAPPSNTVSLLGLYKKNVSEKGGEEMKKTSFGSILENLQLLKRGNQNLKERDSGKTEDPYSLKQFQDTLKMKPGGGTSVPPSSMFRKEETMKTRSVEYGRSYNYTELGEKLKQLRPTDVNGKNCFSFEELNERLKKLRENEVKEMDARIGGVVAKDLRECLQTLKQTTEEKDKKSIVQRIEIVGSIGGTPNYMLQPPKEQLVEKANNMSSAEKLKLELKKVRDEFKMSESDCGSSRVQVAQLTTKIKHLSSVLHKKDKHSRKGLQEMVQRRKKLLRYLRRTDWESFCFCLDKLGLRDNPDYKN</sequence>
<gene>
    <name evidence="6" type="ORF">IFM89_018563</name>
</gene>
<dbReference type="Pfam" id="PF00312">
    <property type="entry name" value="Ribosomal_S15"/>
    <property type="match status" value="1"/>
</dbReference>
<keyword evidence="3" id="KW-0687">Ribonucleoprotein</keyword>
<dbReference type="GO" id="GO:1990904">
    <property type="term" value="C:ribonucleoprotein complex"/>
    <property type="evidence" value="ECO:0007669"/>
    <property type="project" value="UniProtKB-KW"/>
</dbReference>
<evidence type="ECO:0000256" key="5">
    <source>
        <dbReference type="SAM" id="MobiDB-lite"/>
    </source>
</evidence>
<dbReference type="GO" id="GO:0005840">
    <property type="term" value="C:ribosome"/>
    <property type="evidence" value="ECO:0007669"/>
    <property type="project" value="UniProtKB-KW"/>
</dbReference>
<dbReference type="PANTHER" id="PTHR47546">
    <property type="entry name" value="S15/NS1, RNA-BINDING PROTEIN"/>
    <property type="match status" value="1"/>
</dbReference>
<evidence type="ECO:0000313" key="6">
    <source>
        <dbReference type="EMBL" id="KAF9614418.1"/>
    </source>
</evidence>
<dbReference type="PANTHER" id="PTHR47546:SF3">
    <property type="entry name" value="30S RIBOSOMAL PROTEIN S15, CHLOROPLASTIC"/>
    <property type="match status" value="1"/>
</dbReference>
<dbReference type="InterPro" id="IPR005290">
    <property type="entry name" value="Ribosomal_uS15_bac-type"/>
</dbReference>
<feature type="compositionally biased region" description="Polar residues" evidence="5">
    <location>
        <begin position="20"/>
        <end position="32"/>
    </location>
</feature>
<dbReference type="SUPFAM" id="SSF47060">
    <property type="entry name" value="S15/NS1 RNA-binding domain"/>
    <property type="match status" value="1"/>
</dbReference>
<dbReference type="AlphaFoldDB" id="A0A835ID69"/>